<dbReference type="RefSeq" id="WP_200229342.1">
    <property type="nucleotide sequence ID" value="NZ_CP060811.1"/>
</dbReference>
<name>A0A7T7WIV5_9GAMM</name>
<organism evidence="3 4">
    <name type="scientific">Acinetobacter variabilis</name>
    <dbReference type="NCBI Taxonomy" id="70346"/>
    <lineage>
        <taxon>Bacteria</taxon>
        <taxon>Pseudomonadati</taxon>
        <taxon>Pseudomonadota</taxon>
        <taxon>Gammaproteobacteria</taxon>
        <taxon>Moraxellales</taxon>
        <taxon>Moraxellaceae</taxon>
        <taxon>Acinetobacter</taxon>
    </lineage>
</organism>
<accession>A0A7T7WIV5</accession>
<sequence length="365" mass="40351">MNKKPLVVNVLTSLDFGGVESRMQLIARNAHLSKFNHMFCAIGAGGSTQISLKNWGMQADALGCNVKIPSISAIFALWRYFKKYKPQVVHLRGAEANFHGAIAARLAGVPVVIAEEIGIPNHSAKARRIFAWAYSYCDCIVAISQAVKDGVIAMNEAHASQIQVVYNPFSPQKFRPLTQRRGSLSLGFVGRLEPVKNPMAAVEAIALLREKSIKVELHIVGDGSLRSVLEQKIKELDLGTQVYLHGFQENPFTLLETCHFYLQPSLTEGFGLAVCEAMSAGLPVIATARGGVPEIIEHDKTGWLIQEPTAKSLAEMIEFANRYNDEELQTIAIKGRDEVLQRFGIQQYLNQLDELYNKFLEAKGI</sequence>
<evidence type="ECO:0000313" key="4">
    <source>
        <dbReference type="Proteomes" id="UP000596079"/>
    </source>
</evidence>
<protein>
    <submittedName>
        <fullName evidence="3">Glycosyltransferase family 4 protein</fullName>
    </submittedName>
</protein>
<reference evidence="3 4" key="1">
    <citation type="submission" date="2020-08" db="EMBL/GenBank/DDBJ databases">
        <title>Emergence of ISAba1-mediated novel tet(X) in Acinetobacter variabilis from a chicken farm.</title>
        <authorList>
            <person name="Peng K."/>
            <person name="Li R."/>
        </authorList>
    </citation>
    <scope>NUCLEOTIDE SEQUENCE [LARGE SCALE GENOMIC DNA]</scope>
    <source>
        <strain evidence="3 4">XM9F202-2</strain>
    </source>
</reference>
<dbReference type="Pfam" id="PF00534">
    <property type="entry name" value="Glycos_transf_1"/>
    <property type="match status" value="1"/>
</dbReference>
<dbReference type="Pfam" id="PF13439">
    <property type="entry name" value="Glyco_transf_4"/>
    <property type="match status" value="1"/>
</dbReference>
<dbReference type="Gene3D" id="3.40.50.2000">
    <property type="entry name" value="Glycogen Phosphorylase B"/>
    <property type="match status" value="2"/>
</dbReference>
<dbReference type="Proteomes" id="UP000596079">
    <property type="component" value="Chromosome"/>
</dbReference>
<feature type="domain" description="Glycosyl transferase family 1" evidence="1">
    <location>
        <begin position="181"/>
        <end position="320"/>
    </location>
</feature>
<gene>
    <name evidence="3" type="ORF">IAQ69_14680</name>
</gene>
<dbReference type="GO" id="GO:0016757">
    <property type="term" value="F:glycosyltransferase activity"/>
    <property type="evidence" value="ECO:0007669"/>
    <property type="project" value="InterPro"/>
</dbReference>
<dbReference type="AlphaFoldDB" id="A0A7T7WIV5"/>
<dbReference type="InterPro" id="IPR028098">
    <property type="entry name" value="Glyco_trans_4-like_N"/>
</dbReference>
<keyword evidence="3" id="KW-0808">Transferase</keyword>
<dbReference type="CDD" id="cd03801">
    <property type="entry name" value="GT4_PimA-like"/>
    <property type="match status" value="1"/>
</dbReference>
<evidence type="ECO:0000313" key="3">
    <source>
        <dbReference type="EMBL" id="QQN88043.1"/>
    </source>
</evidence>
<dbReference type="GO" id="GO:1901135">
    <property type="term" value="P:carbohydrate derivative metabolic process"/>
    <property type="evidence" value="ECO:0007669"/>
    <property type="project" value="UniProtKB-ARBA"/>
</dbReference>
<dbReference type="EMBL" id="CP060811">
    <property type="protein sequence ID" value="QQN88043.1"/>
    <property type="molecule type" value="Genomic_DNA"/>
</dbReference>
<dbReference type="InterPro" id="IPR001296">
    <property type="entry name" value="Glyco_trans_1"/>
</dbReference>
<evidence type="ECO:0000259" key="1">
    <source>
        <dbReference type="Pfam" id="PF00534"/>
    </source>
</evidence>
<dbReference type="SUPFAM" id="SSF53756">
    <property type="entry name" value="UDP-Glycosyltransferase/glycogen phosphorylase"/>
    <property type="match status" value="1"/>
</dbReference>
<evidence type="ECO:0000259" key="2">
    <source>
        <dbReference type="Pfam" id="PF13439"/>
    </source>
</evidence>
<dbReference type="PANTHER" id="PTHR12526">
    <property type="entry name" value="GLYCOSYLTRANSFERASE"/>
    <property type="match status" value="1"/>
</dbReference>
<feature type="domain" description="Glycosyltransferase subfamily 4-like N-terminal" evidence="2">
    <location>
        <begin position="69"/>
        <end position="171"/>
    </location>
</feature>
<proteinExistence type="predicted"/>